<gene>
    <name evidence="5" type="ORF">AS592_11120</name>
</gene>
<dbReference type="Proteomes" id="UP000075359">
    <property type="component" value="Unassembled WGS sequence"/>
</dbReference>
<dbReference type="Pfam" id="PF01058">
    <property type="entry name" value="Oxidored_q6"/>
    <property type="match status" value="1"/>
</dbReference>
<keyword evidence="3" id="KW-0479">Metal-binding</keyword>
<comment type="similarity">
    <text evidence="1 3">Belongs to the complex I 20 kDa subunit family.</text>
</comment>
<dbReference type="GO" id="GO:0051539">
    <property type="term" value="F:4 iron, 4 sulfur cluster binding"/>
    <property type="evidence" value="ECO:0007669"/>
    <property type="project" value="UniProtKB-KW"/>
</dbReference>
<dbReference type="SUPFAM" id="SSF56770">
    <property type="entry name" value="HydA/Nqo6-like"/>
    <property type="match status" value="1"/>
</dbReference>
<dbReference type="EMBL" id="LNKT01000001">
    <property type="protein sequence ID" value="KYJ87636.1"/>
    <property type="molecule type" value="Genomic_DNA"/>
</dbReference>
<reference evidence="5 6" key="1">
    <citation type="submission" date="2015-11" db="EMBL/GenBank/DDBJ databases">
        <title>Draft genome of Sulfurovum riftiae 1812E, a member of the Epsilonproteobacteria isolated from the tube of the deep-sea hydrothermal vent tubewom Riftia pachyptila.</title>
        <authorList>
            <person name="Vetriani C."/>
            <person name="Giovannelli D."/>
        </authorList>
    </citation>
    <scope>NUCLEOTIDE SEQUENCE [LARGE SCALE GENOMIC DNA]</scope>
    <source>
        <strain evidence="5 6">1812E</strain>
    </source>
</reference>
<keyword evidence="3" id="KW-0408">Iron</keyword>
<dbReference type="Gene3D" id="3.40.50.12280">
    <property type="match status" value="1"/>
</dbReference>
<organism evidence="5 6">
    <name type="scientific">Sulfurovum riftiae</name>
    <dbReference type="NCBI Taxonomy" id="1630136"/>
    <lineage>
        <taxon>Bacteria</taxon>
        <taxon>Pseudomonadati</taxon>
        <taxon>Campylobacterota</taxon>
        <taxon>Epsilonproteobacteria</taxon>
        <taxon>Campylobacterales</taxon>
        <taxon>Sulfurovaceae</taxon>
        <taxon>Sulfurovum</taxon>
    </lineage>
</organism>
<comment type="caution">
    <text evidence="5">The sequence shown here is derived from an EMBL/GenBank/DDBJ whole genome shotgun (WGS) entry which is preliminary data.</text>
</comment>
<dbReference type="PANTHER" id="PTHR11995:SF14">
    <property type="entry name" value="NADH DEHYDROGENASE [UBIQUINONE] IRON-SULFUR PROTEIN 7, MITOCHONDRIAL"/>
    <property type="match status" value="1"/>
</dbReference>
<evidence type="ECO:0000256" key="3">
    <source>
        <dbReference type="RuleBase" id="RU004464"/>
    </source>
</evidence>
<keyword evidence="2" id="KW-0874">Quinone</keyword>
<sequence>MLKILDFFDYAKSESLWMAHFCTGCCSLEMAAAMGPRYDWERYGYMPTPTPRQADVLMITGLVSKKILPALLRTYAQMPEPKYVVALGACSFDGGPYNDSLSVIKNPTEILPADVFIAGCPPKPEAIIEGLEQIKQKIKNGEPSAASQGGLWKEMEF</sequence>
<name>A0A151CJD2_9BACT</name>
<dbReference type="NCBIfam" id="TIGR01957">
    <property type="entry name" value="nuoB_fam"/>
    <property type="match status" value="1"/>
</dbReference>
<protein>
    <recommendedName>
        <fullName evidence="4">NADH:ubiquinone oxidoreductase-like 20kDa subunit domain-containing protein</fullName>
    </recommendedName>
</protein>
<keyword evidence="3" id="KW-0004">4Fe-4S</keyword>
<evidence type="ECO:0000313" key="5">
    <source>
        <dbReference type="EMBL" id="KYJ87636.1"/>
    </source>
</evidence>
<dbReference type="RefSeq" id="WP_067328635.1">
    <property type="nucleotide sequence ID" value="NZ_LNKT01000001.1"/>
</dbReference>
<dbReference type="AlphaFoldDB" id="A0A151CJD2"/>
<dbReference type="GO" id="GO:0048038">
    <property type="term" value="F:quinone binding"/>
    <property type="evidence" value="ECO:0007669"/>
    <property type="project" value="UniProtKB-KW"/>
</dbReference>
<keyword evidence="3" id="KW-0411">Iron-sulfur</keyword>
<keyword evidence="6" id="KW-1185">Reference proteome</keyword>
<feature type="domain" description="NADH:ubiquinone oxidoreductase-like 20kDa subunit" evidence="4">
    <location>
        <begin position="22"/>
        <end position="133"/>
    </location>
</feature>
<dbReference type="OrthoDB" id="9786737at2"/>
<evidence type="ECO:0000259" key="4">
    <source>
        <dbReference type="Pfam" id="PF01058"/>
    </source>
</evidence>
<dbReference type="NCBIfam" id="NF005012">
    <property type="entry name" value="PRK06411.1"/>
    <property type="match status" value="1"/>
</dbReference>
<evidence type="ECO:0000256" key="2">
    <source>
        <dbReference type="ARBA" id="ARBA00022719"/>
    </source>
</evidence>
<dbReference type="GO" id="GO:0008137">
    <property type="term" value="F:NADH dehydrogenase (ubiquinone) activity"/>
    <property type="evidence" value="ECO:0007669"/>
    <property type="project" value="InterPro"/>
</dbReference>
<dbReference type="PANTHER" id="PTHR11995">
    <property type="entry name" value="NADH DEHYDROGENASE"/>
    <property type="match status" value="1"/>
</dbReference>
<dbReference type="STRING" id="1630136.AS592_11120"/>
<dbReference type="InterPro" id="IPR006137">
    <property type="entry name" value="NADH_UbQ_OxRdtase-like_20kDa"/>
</dbReference>
<dbReference type="GO" id="GO:0015990">
    <property type="term" value="P:electron transport coupled proton transport"/>
    <property type="evidence" value="ECO:0007669"/>
    <property type="project" value="TreeGrafter"/>
</dbReference>
<dbReference type="GO" id="GO:0009060">
    <property type="term" value="P:aerobic respiration"/>
    <property type="evidence" value="ECO:0007669"/>
    <property type="project" value="TreeGrafter"/>
</dbReference>
<evidence type="ECO:0000256" key="1">
    <source>
        <dbReference type="ARBA" id="ARBA00009173"/>
    </source>
</evidence>
<proteinExistence type="inferred from homology"/>
<dbReference type="GO" id="GO:0046872">
    <property type="term" value="F:metal ion binding"/>
    <property type="evidence" value="ECO:0007669"/>
    <property type="project" value="UniProtKB-KW"/>
</dbReference>
<keyword evidence="3" id="KW-0520">NAD</keyword>
<evidence type="ECO:0000313" key="6">
    <source>
        <dbReference type="Proteomes" id="UP000075359"/>
    </source>
</evidence>
<dbReference type="InterPro" id="IPR006138">
    <property type="entry name" value="NADH_UQ_OxRdtase_20Kd_su"/>
</dbReference>
<dbReference type="GO" id="GO:0045271">
    <property type="term" value="C:respiratory chain complex I"/>
    <property type="evidence" value="ECO:0007669"/>
    <property type="project" value="TreeGrafter"/>
</dbReference>
<accession>A0A151CJD2</accession>